<protein>
    <submittedName>
        <fullName evidence="2">SMI1/KNR4 family protein</fullName>
    </submittedName>
</protein>
<organism evidence="2 3">
    <name type="scientific">Chitinophaga lutea</name>
    <dbReference type="NCBI Taxonomy" id="2488634"/>
    <lineage>
        <taxon>Bacteria</taxon>
        <taxon>Pseudomonadati</taxon>
        <taxon>Bacteroidota</taxon>
        <taxon>Chitinophagia</taxon>
        <taxon>Chitinophagales</taxon>
        <taxon>Chitinophagaceae</taxon>
        <taxon>Chitinophaga</taxon>
    </lineage>
</organism>
<dbReference type="Proteomes" id="UP000278351">
    <property type="component" value="Unassembled WGS sequence"/>
</dbReference>
<dbReference type="OrthoDB" id="877855at2"/>
<keyword evidence="3" id="KW-1185">Reference proteome</keyword>
<dbReference type="EMBL" id="RPDH01000003">
    <property type="protein sequence ID" value="RPE05824.1"/>
    <property type="molecule type" value="Genomic_DNA"/>
</dbReference>
<dbReference type="Pfam" id="PF09346">
    <property type="entry name" value="SMI1_KNR4"/>
    <property type="match status" value="1"/>
</dbReference>
<comment type="caution">
    <text evidence="2">The sequence shown here is derived from an EMBL/GenBank/DDBJ whole genome shotgun (WGS) entry which is preliminary data.</text>
</comment>
<gene>
    <name evidence="2" type="ORF">EGT74_26035</name>
</gene>
<dbReference type="SMART" id="SM00860">
    <property type="entry name" value="SMI1_KNR4"/>
    <property type="match status" value="1"/>
</dbReference>
<dbReference type="SUPFAM" id="SSF160631">
    <property type="entry name" value="SMI1/KNR4-like"/>
    <property type="match status" value="1"/>
</dbReference>
<accession>A0A3N4Q222</accession>
<dbReference type="InterPro" id="IPR037883">
    <property type="entry name" value="Knr4/Smi1-like_sf"/>
</dbReference>
<evidence type="ECO:0000313" key="2">
    <source>
        <dbReference type="EMBL" id="RPE05824.1"/>
    </source>
</evidence>
<evidence type="ECO:0000313" key="3">
    <source>
        <dbReference type="Proteomes" id="UP000278351"/>
    </source>
</evidence>
<dbReference type="RefSeq" id="WP_123849477.1">
    <property type="nucleotide sequence ID" value="NZ_RPDH01000003.1"/>
</dbReference>
<evidence type="ECO:0000259" key="1">
    <source>
        <dbReference type="SMART" id="SM00860"/>
    </source>
</evidence>
<dbReference type="AlphaFoldDB" id="A0A3N4Q222"/>
<reference evidence="2 3" key="1">
    <citation type="submission" date="2018-11" db="EMBL/GenBank/DDBJ databases">
        <title>Chitinophaga lutea sp.nov., isolate from arsenic contaminated soil.</title>
        <authorList>
            <person name="Zong Y."/>
        </authorList>
    </citation>
    <scope>NUCLEOTIDE SEQUENCE [LARGE SCALE GENOMIC DNA]</scope>
    <source>
        <strain evidence="2 3">ZY74</strain>
    </source>
</reference>
<dbReference type="Gene3D" id="3.40.1580.10">
    <property type="entry name" value="SMI1/KNR4-like"/>
    <property type="match status" value="1"/>
</dbReference>
<name>A0A3N4Q222_9BACT</name>
<sequence>MNCLTDFQNILKNNGIAANPPVDKYQITAFESQNNVKIPHDFGLYLTTMNGFREGEMWGLSNLWPLHRIIPLTRLASLKEALSTNIKDALEKSCLYDSSASAENKIVNPSNNWSLPNADSFFIFGDYNVNSCYWAIKLSNSRGGNNIICIYDWGNTYHTVAGSFSDFIGKIVTEGGESLI</sequence>
<feature type="domain" description="Knr4/Smi1-like" evidence="1">
    <location>
        <begin position="21"/>
        <end position="170"/>
    </location>
</feature>
<dbReference type="InterPro" id="IPR018958">
    <property type="entry name" value="Knr4/Smi1-like_dom"/>
</dbReference>
<proteinExistence type="predicted"/>